<dbReference type="InterPro" id="IPR055119">
    <property type="entry name" value="Mig18_Fn1"/>
</dbReference>
<dbReference type="AlphaFoldDB" id="A0A1I7RWH9"/>
<reference evidence="4" key="2">
    <citation type="submission" date="2020-08" db="EMBL/GenBank/DDBJ databases">
        <authorList>
            <person name="Kikuchi T."/>
        </authorList>
    </citation>
    <scope>NUCLEOTIDE SEQUENCE</scope>
    <source>
        <strain evidence="3">Ka4C1</strain>
    </source>
</reference>
<protein>
    <submittedName>
        <fullName evidence="3">(pine wood nematode) hypothetical protein</fullName>
    </submittedName>
</protein>
<evidence type="ECO:0000313" key="5">
    <source>
        <dbReference type="Proteomes" id="UP000095284"/>
    </source>
</evidence>
<organism evidence="5 7">
    <name type="scientific">Bursaphelenchus xylophilus</name>
    <name type="common">Pinewood nematode worm</name>
    <name type="synonym">Aphelenchoides xylophilus</name>
    <dbReference type="NCBI Taxonomy" id="6326"/>
    <lineage>
        <taxon>Eukaryota</taxon>
        <taxon>Metazoa</taxon>
        <taxon>Ecdysozoa</taxon>
        <taxon>Nematoda</taxon>
        <taxon>Chromadorea</taxon>
        <taxon>Rhabditida</taxon>
        <taxon>Tylenchina</taxon>
        <taxon>Tylenchomorpha</taxon>
        <taxon>Aphelenchoidea</taxon>
        <taxon>Aphelenchoididae</taxon>
        <taxon>Bursaphelenchus</taxon>
    </lineage>
</organism>
<evidence type="ECO:0000313" key="7">
    <source>
        <dbReference type="WBParaSite" id="BXY_0509200.1"/>
    </source>
</evidence>
<reference evidence="7" key="1">
    <citation type="submission" date="2016-11" db="UniProtKB">
        <authorList>
            <consortium name="WormBaseParasite"/>
        </authorList>
    </citation>
    <scope>IDENTIFICATION</scope>
</reference>
<dbReference type="EMBL" id="CAJFCV020000006">
    <property type="protein sequence ID" value="CAG9128391.1"/>
    <property type="molecule type" value="Genomic_DNA"/>
</dbReference>
<dbReference type="Proteomes" id="UP000582659">
    <property type="component" value="Unassembled WGS sequence"/>
</dbReference>
<dbReference type="OrthoDB" id="5777774at2759"/>
<feature type="chain" id="PRO_5035359460" evidence="1">
    <location>
        <begin position="22"/>
        <end position="200"/>
    </location>
</feature>
<gene>
    <name evidence="3" type="ORF">BXYJ_LOCUS13471</name>
</gene>
<accession>A0A1I7RWH9</accession>
<evidence type="ECO:0000313" key="6">
    <source>
        <dbReference type="Proteomes" id="UP000659654"/>
    </source>
</evidence>
<dbReference type="Proteomes" id="UP000659654">
    <property type="component" value="Unassembled WGS sequence"/>
</dbReference>
<keyword evidence="1" id="KW-0732">Signal</keyword>
<evidence type="ECO:0000313" key="3">
    <source>
        <dbReference type="EMBL" id="CAD5233380.1"/>
    </source>
</evidence>
<dbReference type="Proteomes" id="UP000095284">
    <property type="component" value="Unplaced"/>
</dbReference>
<dbReference type="WBParaSite" id="BXY_0509200.1">
    <property type="protein sequence ID" value="BXY_0509200.1"/>
    <property type="gene ID" value="BXY_0509200"/>
</dbReference>
<feature type="signal peptide" evidence="1">
    <location>
        <begin position="1"/>
        <end position="21"/>
    </location>
</feature>
<evidence type="ECO:0000256" key="1">
    <source>
        <dbReference type="SAM" id="SignalP"/>
    </source>
</evidence>
<dbReference type="EMBL" id="CAJFDI010000006">
    <property type="protein sequence ID" value="CAD5233380.1"/>
    <property type="molecule type" value="Genomic_DNA"/>
</dbReference>
<dbReference type="Pfam" id="PF23003">
    <property type="entry name" value="Fn1_2"/>
    <property type="match status" value="1"/>
</dbReference>
<evidence type="ECO:0000313" key="4">
    <source>
        <dbReference type="EMBL" id="CAG9128391.1"/>
    </source>
</evidence>
<sequence>MLPQSLAVVLLFAYEINQIYALALTSLIPNYTDCPQGRRFVVGYIMYLCTVNEEKKQRSFKPFACATENNVNATLIKPSTTWNDLHFRYKCEKEDNKLTLKPLTCLLSDVHVTAGTTIRRAETEYKCVLDNEVYMKLIQKRMLHDFCMPGNQNDSLLENDQCPGLSISAIHAKYGSGTAVTFDEKTIVEDDNSSAATTTR</sequence>
<evidence type="ECO:0000259" key="2">
    <source>
        <dbReference type="Pfam" id="PF23003"/>
    </source>
</evidence>
<feature type="domain" description="Abnormal cell migration protein 18-like fibronectin type I" evidence="2">
    <location>
        <begin position="72"/>
        <end position="132"/>
    </location>
</feature>
<proteinExistence type="predicted"/>
<name>A0A1I7RWH9_BURXY</name>
<keyword evidence="6" id="KW-1185">Reference proteome</keyword>